<dbReference type="EMBL" id="UOGF01000007">
    <property type="protein sequence ID" value="VAX26183.1"/>
    <property type="molecule type" value="Genomic_DNA"/>
</dbReference>
<keyword evidence="3" id="KW-1133">Transmembrane helix</keyword>
<sequence>MAQHNTNTTKPTPLYVISFVLFMGFALVFVRLIFIQGIERDTWLARADQAQEKTVQLEPERGTIYDRNGNVLAMNFDRPSLYAIPGEIKNPKRTAKKLAKILEVRSDRLLRKFKRKKAFVWLKRKIDLEQMKKIDALKIKGIRSVMESKRVYPKGNLFGQVLGFTGLDNQGLEGIEKKHDPILRGTSGAIILERDAHGKSIFPKDLQYIESTPGRDLHLTVDENIQHISERELRRMVESSGAKGGTAIVMNPWNGEILAMAIQPAFNPNKVRTSSPAEWRNRAITDFYEPGSTFKIITASAALEEKLVRPEDLIDCEEGAYRVRGTTIHDHDPFGIISFRQVIAHSSNIGTIKVAEILGPERLSNYAQAFGFGERLGIALNGESPGLLRKTKNWSGRSLASIAIGQEIGVTPLQMVTATSVIANGGYLMTPKIIREVRGKNGEETNPPQIKRRVLSEETAREMTEILKGVVSNTGTAIRAAVSGYTVVGKTGTAQKIDPETRRYSPDKFVSSFVGYVPAEDPVLTILVMVDEPEGKGWGGEIAAPVFSNIAKEVLHYLKVAPNATPPEEIPETQVAGHRATMIHTTGKTEASIQDAVYKIGPAR</sequence>
<proteinExistence type="predicted"/>
<evidence type="ECO:0000256" key="2">
    <source>
        <dbReference type="ARBA" id="ARBA00023136"/>
    </source>
</evidence>
<feature type="domain" description="Penicillin-binding protein transpeptidase" evidence="4">
    <location>
        <begin position="245"/>
        <end position="551"/>
    </location>
</feature>
<dbReference type="InterPro" id="IPR050515">
    <property type="entry name" value="Beta-lactam/transpept"/>
</dbReference>
<feature type="transmembrane region" description="Helical" evidence="3">
    <location>
        <begin position="12"/>
        <end position="34"/>
    </location>
</feature>
<protein>
    <submittedName>
        <fullName evidence="6">Cell division protein FtsI [Peptidoglycan synthetase]</fullName>
        <ecNumber evidence="6">2.4.1.129</ecNumber>
    </submittedName>
</protein>
<evidence type="ECO:0000256" key="3">
    <source>
        <dbReference type="SAM" id="Phobius"/>
    </source>
</evidence>
<dbReference type="InterPro" id="IPR012338">
    <property type="entry name" value="Beta-lactam/transpept-like"/>
</dbReference>
<keyword evidence="2 3" id="KW-0472">Membrane</keyword>
<reference evidence="6" key="1">
    <citation type="submission" date="2018-06" db="EMBL/GenBank/DDBJ databases">
        <authorList>
            <person name="Zhirakovskaya E."/>
        </authorList>
    </citation>
    <scope>NUCLEOTIDE SEQUENCE</scope>
</reference>
<dbReference type="Pfam" id="PF00905">
    <property type="entry name" value="Transpeptidase"/>
    <property type="match status" value="1"/>
</dbReference>
<dbReference type="SUPFAM" id="SSF56519">
    <property type="entry name" value="Penicillin binding protein dimerisation domain"/>
    <property type="match status" value="1"/>
</dbReference>
<keyword evidence="6" id="KW-0808">Transferase</keyword>
<dbReference type="Gene3D" id="3.90.1310.10">
    <property type="entry name" value="Penicillin-binding protein 2a (Domain 2)"/>
    <property type="match status" value="1"/>
</dbReference>
<dbReference type="InterPro" id="IPR001460">
    <property type="entry name" value="PCN-bd_Tpept"/>
</dbReference>
<dbReference type="GO" id="GO:0071555">
    <property type="term" value="P:cell wall organization"/>
    <property type="evidence" value="ECO:0007669"/>
    <property type="project" value="TreeGrafter"/>
</dbReference>
<accession>A0A3B1CNA0</accession>
<dbReference type="AlphaFoldDB" id="A0A3B1CNA0"/>
<feature type="domain" description="Penicillin-binding protein dimerisation" evidence="5">
    <location>
        <begin position="57"/>
        <end position="200"/>
    </location>
</feature>
<dbReference type="Gene3D" id="3.30.450.330">
    <property type="match status" value="1"/>
</dbReference>
<keyword evidence="6" id="KW-0328">Glycosyltransferase</keyword>
<keyword evidence="6" id="KW-0132">Cell division</keyword>
<dbReference type="PANTHER" id="PTHR30627:SF1">
    <property type="entry name" value="PEPTIDOGLYCAN D,D-TRANSPEPTIDASE FTSI"/>
    <property type="match status" value="1"/>
</dbReference>
<comment type="subcellular location">
    <subcellularLocation>
        <location evidence="1">Membrane</location>
    </subcellularLocation>
</comment>
<dbReference type="InterPro" id="IPR036138">
    <property type="entry name" value="PBP_dimer_sf"/>
</dbReference>
<evidence type="ECO:0000313" key="6">
    <source>
        <dbReference type="EMBL" id="VAX26183.1"/>
    </source>
</evidence>
<dbReference type="Gene3D" id="3.40.710.10">
    <property type="entry name" value="DD-peptidase/beta-lactamase superfamily"/>
    <property type="match status" value="1"/>
</dbReference>
<name>A0A3B1CNA0_9ZZZZ</name>
<keyword evidence="6" id="KW-0131">Cell cycle</keyword>
<organism evidence="6">
    <name type="scientific">hydrothermal vent metagenome</name>
    <dbReference type="NCBI Taxonomy" id="652676"/>
    <lineage>
        <taxon>unclassified sequences</taxon>
        <taxon>metagenomes</taxon>
        <taxon>ecological metagenomes</taxon>
    </lineage>
</organism>
<evidence type="ECO:0000259" key="4">
    <source>
        <dbReference type="Pfam" id="PF00905"/>
    </source>
</evidence>
<keyword evidence="3" id="KW-0812">Transmembrane</keyword>
<dbReference type="GO" id="GO:0051301">
    <property type="term" value="P:cell division"/>
    <property type="evidence" value="ECO:0007669"/>
    <property type="project" value="UniProtKB-KW"/>
</dbReference>
<dbReference type="GO" id="GO:0016757">
    <property type="term" value="F:glycosyltransferase activity"/>
    <property type="evidence" value="ECO:0007669"/>
    <property type="project" value="UniProtKB-KW"/>
</dbReference>
<gene>
    <name evidence="6" type="ORF">MNBD_NITROSPIRAE01-1187</name>
</gene>
<dbReference type="EC" id="2.4.1.129" evidence="6"/>
<dbReference type="PANTHER" id="PTHR30627">
    <property type="entry name" value="PEPTIDOGLYCAN D,D-TRANSPEPTIDASE"/>
    <property type="match status" value="1"/>
</dbReference>
<dbReference type="Pfam" id="PF03717">
    <property type="entry name" value="PBP_dimer"/>
    <property type="match status" value="1"/>
</dbReference>
<evidence type="ECO:0000259" key="5">
    <source>
        <dbReference type="Pfam" id="PF03717"/>
    </source>
</evidence>
<dbReference type="GO" id="GO:0005886">
    <property type="term" value="C:plasma membrane"/>
    <property type="evidence" value="ECO:0007669"/>
    <property type="project" value="TreeGrafter"/>
</dbReference>
<dbReference type="Gene3D" id="1.10.150.770">
    <property type="match status" value="1"/>
</dbReference>
<dbReference type="InterPro" id="IPR005311">
    <property type="entry name" value="PBP_dimer"/>
</dbReference>
<dbReference type="SUPFAM" id="SSF56601">
    <property type="entry name" value="beta-lactamase/transpeptidase-like"/>
    <property type="match status" value="1"/>
</dbReference>
<evidence type="ECO:0000256" key="1">
    <source>
        <dbReference type="ARBA" id="ARBA00004370"/>
    </source>
</evidence>
<dbReference type="GO" id="GO:0008658">
    <property type="term" value="F:penicillin binding"/>
    <property type="evidence" value="ECO:0007669"/>
    <property type="project" value="InterPro"/>
</dbReference>